<gene>
    <name evidence="2" type="ORF">PCA10_28680</name>
    <name evidence="3" type="ORF">PCA10_28800</name>
    <name evidence="4" type="ORF">PCA10_28920</name>
</gene>
<accession>S6BHN6</accession>
<organism evidence="4 5">
    <name type="scientific">Metapseudomonas resinovorans NBRC 106553</name>
    <dbReference type="NCBI Taxonomy" id="1245471"/>
    <lineage>
        <taxon>Bacteria</taxon>
        <taxon>Pseudomonadati</taxon>
        <taxon>Pseudomonadota</taxon>
        <taxon>Gammaproteobacteria</taxon>
        <taxon>Pseudomonadales</taxon>
        <taxon>Pseudomonadaceae</taxon>
        <taxon>Metapseudomonas</taxon>
    </lineage>
</organism>
<dbReference type="EMBL" id="AP013068">
    <property type="protein sequence ID" value="BAN48624.1"/>
    <property type="molecule type" value="Genomic_DNA"/>
</dbReference>
<evidence type="ECO:0000313" key="5">
    <source>
        <dbReference type="Proteomes" id="UP000015503"/>
    </source>
</evidence>
<evidence type="ECO:0000313" key="3">
    <source>
        <dbReference type="EMBL" id="BAN48612.1"/>
    </source>
</evidence>
<name>S6BHN6_METRE</name>
<dbReference type="Pfam" id="PF10734">
    <property type="entry name" value="DUF2523"/>
    <property type="match status" value="1"/>
</dbReference>
<evidence type="ECO:0000256" key="1">
    <source>
        <dbReference type="SAM" id="Phobius"/>
    </source>
</evidence>
<feature type="transmembrane region" description="Helical" evidence="1">
    <location>
        <begin position="33"/>
        <end position="59"/>
    </location>
</feature>
<dbReference type="OrthoDB" id="9154706at2"/>
<evidence type="ECO:0000313" key="4">
    <source>
        <dbReference type="EMBL" id="BAN48624.1"/>
    </source>
</evidence>
<dbReference type="HOGENOM" id="CLU_161346_0_0_6"/>
<sequence>MGGIFQFFTSLLAKISAVASWLLALVKRVFDDLWNIVTDAACWVFEGLLGVASSALSGIDAPFNPQTYYGLIPAEVGNMLGVIGVSQALAMIVAALLIRFLLQTIPFVRWGS</sequence>
<dbReference type="KEGG" id="pre:PCA10_28800"/>
<feature type="transmembrane region" description="Helical" evidence="1">
    <location>
        <begin position="6"/>
        <end position="26"/>
    </location>
</feature>
<keyword evidence="1" id="KW-0812">Transmembrane</keyword>
<dbReference type="RefSeq" id="WP_016492792.1">
    <property type="nucleotide sequence ID" value="NC_021499.1"/>
</dbReference>
<dbReference type="EMBL" id="AP013068">
    <property type="protein sequence ID" value="BAN48612.1"/>
    <property type="molecule type" value="Genomic_DNA"/>
</dbReference>
<reference evidence="4 5" key="1">
    <citation type="journal article" date="2013" name="Genome Announc.">
        <title>Complete Genome Sequence of the Carbazole Degrader Pseudomonas resinovorans Strain CA10 (NBRC 106553).</title>
        <authorList>
            <person name="Shintani M."/>
            <person name="Hosoyama A."/>
            <person name="Ohji S."/>
            <person name="Tsuchikane K."/>
            <person name="Takarada H."/>
            <person name="Yamazoe A."/>
            <person name="Fujita N."/>
            <person name="Nojiri H."/>
        </authorList>
    </citation>
    <scope>NUCLEOTIDE SEQUENCE [LARGE SCALE GENOMIC DNA]</scope>
    <source>
        <strain evidence="4 5">NBRC 106553</strain>
    </source>
</reference>
<dbReference type="InterPro" id="IPR019670">
    <property type="entry name" value="DUF2523"/>
</dbReference>
<dbReference type="KEGG" id="pre:PCA10_28680"/>
<evidence type="ECO:0000313" key="2">
    <source>
        <dbReference type="EMBL" id="BAN48600.1"/>
    </source>
</evidence>
<feature type="transmembrane region" description="Helical" evidence="1">
    <location>
        <begin position="79"/>
        <end position="102"/>
    </location>
</feature>
<dbReference type="KEGG" id="pre:PCA10_28920"/>
<dbReference type="eggNOG" id="ENOG5033N6R">
    <property type="taxonomic scope" value="Bacteria"/>
</dbReference>
<proteinExistence type="predicted"/>
<dbReference type="EMBL" id="AP013068">
    <property type="protein sequence ID" value="BAN48600.1"/>
    <property type="molecule type" value="Genomic_DNA"/>
</dbReference>
<protein>
    <recommendedName>
        <fullName evidence="6">DUF2523 domain-containing protein</fullName>
    </recommendedName>
</protein>
<evidence type="ECO:0008006" key="6">
    <source>
        <dbReference type="Google" id="ProtNLM"/>
    </source>
</evidence>
<dbReference type="PATRIC" id="fig|1245471.3.peg.2903"/>
<dbReference type="AlphaFoldDB" id="S6BHN6"/>
<dbReference type="Proteomes" id="UP000015503">
    <property type="component" value="Chromosome"/>
</dbReference>
<dbReference type="STRING" id="1245471.PCA10_28680"/>
<keyword evidence="1" id="KW-1133">Transmembrane helix</keyword>
<keyword evidence="5" id="KW-1185">Reference proteome</keyword>
<keyword evidence="1" id="KW-0472">Membrane</keyword>